<organism evidence="2 3">
    <name type="scientific">Pleionea mediterranea</name>
    <dbReference type="NCBI Taxonomy" id="523701"/>
    <lineage>
        <taxon>Bacteria</taxon>
        <taxon>Pseudomonadati</taxon>
        <taxon>Pseudomonadota</taxon>
        <taxon>Gammaproteobacteria</taxon>
        <taxon>Oceanospirillales</taxon>
        <taxon>Pleioneaceae</taxon>
        <taxon>Pleionea</taxon>
    </lineage>
</organism>
<dbReference type="RefSeq" id="WP_109763118.1">
    <property type="nucleotide sequence ID" value="NZ_QGGU01000005.1"/>
</dbReference>
<dbReference type="PANTHER" id="PTHR41339">
    <property type="entry name" value="LIPL48"/>
    <property type="match status" value="1"/>
</dbReference>
<dbReference type="EMBL" id="QGGU01000005">
    <property type="protein sequence ID" value="PWK51721.1"/>
    <property type="molecule type" value="Genomic_DNA"/>
</dbReference>
<comment type="caution">
    <text evidence="2">The sequence shown here is derived from an EMBL/GenBank/DDBJ whole genome shotgun (WGS) entry which is preliminary data.</text>
</comment>
<dbReference type="OrthoDB" id="237393at2"/>
<protein>
    <recommendedName>
        <fullName evidence="4">Lipoprotein</fullName>
    </recommendedName>
</protein>
<reference evidence="2 3" key="1">
    <citation type="submission" date="2018-05" db="EMBL/GenBank/DDBJ databases">
        <title>Genomic Encyclopedia of Type Strains, Phase IV (KMG-IV): sequencing the most valuable type-strain genomes for metagenomic binning, comparative biology and taxonomic classification.</title>
        <authorList>
            <person name="Goeker M."/>
        </authorList>
    </citation>
    <scope>NUCLEOTIDE SEQUENCE [LARGE SCALE GENOMIC DNA]</scope>
    <source>
        <strain evidence="2 3">DSM 25350</strain>
    </source>
</reference>
<name>A0A316FSJ0_9GAMM</name>
<feature type="signal peptide" evidence="1">
    <location>
        <begin position="1"/>
        <end position="19"/>
    </location>
</feature>
<dbReference type="PROSITE" id="PS51257">
    <property type="entry name" value="PROKAR_LIPOPROTEIN"/>
    <property type="match status" value="1"/>
</dbReference>
<proteinExistence type="predicted"/>
<dbReference type="PANTHER" id="PTHR41339:SF1">
    <property type="entry name" value="SECRETED PROTEIN"/>
    <property type="match status" value="1"/>
</dbReference>
<dbReference type="Proteomes" id="UP000245790">
    <property type="component" value="Unassembled WGS sequence"/>
</dbReference>
<keyword evidence="3" id="KW-1185">Reference proteome</keyword>
<dbReference type="SMART" id="SM00710">
    <property type="entry name" value="PbH1"/>
    <property type="match status" value="7"/>
</dbReference>
<evidence type="ECO:0000256" key="1">
    <source>
        <dbReference type="SAM" id="SignalP"/>
    </source>
</evidence>
<accession>A0A316FSJ0</accession>
<evidence type="ECO:0000313" key="2">
    <source>
        <dbReference type="EMBL" id="PWK51721.1"/>
    </source>
</evidence>
<evidence type="ECO:0008006" key="4">
    <source>
        <dbReference type="Google" id="ProtNLM"/>
    </source>
</evidence>
<dbReference type="InterPro" id="IPR006626">
    <property type="entry name" value="PbH1"/>
</dbReference>
<evidence type="ECO:0000313" key="3">
    <source>
        <dbReference type="Proteomes" id="UP000245790"/>
    </source>
</evidence>
<keyword evidence="1" id="KW-0732">Signal</keyword>
<feature type="chain" id="PRO_5016343614" description="Lipoprotein" evidence="1">
    <location>
        <begin position="20"/>
        <end position="1365"/>
    </location>
</feature>
<sequence length="1365" mass="141781">MTFKKLLTASAVASALILAGCSGDIEIVEGDEVVTDPGNGNGGDNGGTQQCPDFATDIAAIGSFNKVCEIDQDYTFTSNQTLTNDTLWVLQGRTAVGNDNADASVLTIQQGTTVIGRTGDDFLVVRRGSQINADGTQGQPITFTSFEDINGDETGIGQWGGLVLLGNAPSNLCDGNGDDVADATELANCGIAAEGDAGLYGGDDPNDNSGVLNYVLVKHAGNALAAGDELNGITFAGVGDATEVDYIQVHENLDDGIEFFGGTVNVKHVVLTANGDDSLDWAFGWEGRAQHVYIQHNDTAGNRGFESDNSESAPLASPVSNPMVSNVTIVGGNVPESDSEGILLRHGTAGRLHNIVVTGPSGMGECLEVDSFEETRDNAEAGDLILTHSAVACDNSENFKGTATTSGLSTEDWFLDQTGNMAFNGSASLNLDLNGYEPLPGSPLIGAGVDASAIDGWFDSTDYIGAFDGENDWTEGWAVGVKGGFPANIQNAFQKGLATDASSEFPELSDKPVYRLTPDVVFTEDTTLTNNAYWILNGRTAVGNDNANASTLYIQQGTTVIGETGDDFLVVRRGSKIEAVGTVAAPIIMTSIQDVTGEETGIGQWGGLVLLGNAPSNLCDGNGDDVADATELANCGIAAEGDAGLYGGDNPEDNSGTLKFVVVKQAGKALAAGDELNGISFAGVGSGTTVDYIQVHENLDDGVEFFGGSVNVRHIVLTGNGDDSFDWAFGWTGRAQYVYVQHNDTLANRGFESDNSESAPAATPLTSPKVANVTIIGNNAPGGDSEGVLLRHGTAGILKNFLITGPAGMGECLEVDSFAETRANAENQSLTMTHSVVACENGENFKGTATTSGLSTEDWFLGQTGNAAYNNTEALDLLADGFTPRSGSPLLGAGYDMSADDSWFQPTDFIGAFNGSDNWMDGWTVGVNSGIPANVASASQQGLAVNASSDYPAITDKPVYRFSADTTITNDVVFTNDKHWVIKGRTAVGNDNADSATLYIEPGTTLVGEVGDDFLVVRRGSKIEALGNASAPVIMTSIQDMTGQATDIGQWGGLVLLGNAPVNLCDGNGDDVADAGELANCGIAAEGNAGVYGGDNPQDNSGTLRYVVVKYAGKALAAGDELNGISFAGVGSETTVDYIQVHKNLDDGVEFFGGSVDVKHLVLTANGDDSFDWAFGWNGRAQYVLIKHDASFANRGIEGDNSESAPATAPVTDPLVANFTIIGAANADSEGVLLRHGTNGALYNFLITGPAGMGECLEIDSFPETRANAEAGTLIMQSSVVACENGENFKGTATTSGQSTEDWFLAQTGNAVEATMADVVNNYVTITPAAAQDMNAIDPWFDSVDFVGAVGSDNDWTAGWVTVGL</sequence>
<gene>
    <name evidence="2" type="ORF">C8D97_10536</name>
</gene>